<dbReference type="Pfam" id="PF02374">
    <property type="entry name" value="ArsA_ATPase"/>
    <property type="match status" value="1"/>
</dbReference>
<dbReference type="RefSeq" id="WP_036810622.1">
    <property type="nucleotide sequence ID" value="NZ_CP051177.1"/>
</dbReference>
<dbReference type="InterPro" id="IPR027417">
    <property type="entry name" value="P-loop_NTPase"/>
</dbReference>
<evidence type="ECO:0000259" key="2">
    <source>
        <dbReference type="Pfam" id="PF02374"/>
    </source>
</evidence>
<dbReference type="Gene3D" id="3.40.50.300">
    <property type="entry name" value="P-loop containing nucleotide triphosphate hydrolases"/>
    <property type="match status" value="1"/>
</dbReference>
<dbReference type="GO" id="GO:0005524">
    <property type="term" value="F:ATP binding"/>
    <property type="evidence" value="ECO:0007669"/>
    <property type="project" value="InterPro"/>
</dbReference>
<keyword evidence="4" id="KW-1185">Reference proteome</keyword>
<evidence type="ECO:0000256" key="1">
    <source>
        <dbReference type="ARBA" id="ARBA00011040"/>
    </source>
</evidence>
<reference evidence="3 4" key="1">
    <citation type="submission" date="2020-04" db="EMBL/GenBank/DDBJ databases">
        <authorList>
            <person name="Pajer P."/>
            <person name="Broz P."/>
        </authorList>
    </citation>
    <scope>NUCLEOTIDE SEQUENCE [LARGE SCALE GENOMIC DNA]</scope>
    <source>
        <strain evidence="4">NRL-ATB46093</strain>
    </source>
</reference>
<name>A0A7H8QAZ5_9BACL</name>
<comment type="similarity">
    <text evidence="1">Belongs to the arsA ATPase family.</text>
</comment>
<sequence length="308" mass="35140">MDVLSKSIIFVGGKGGVGKSTSAAAIAWQLAKSGQKTLLISTDPAHNVGDIFNQRIGGKTLKIADNLYALEIDPEIETEKYIKGVKENIKGTVHTSMMEEVNRQLDTAKASPGADEAALFDKLIHIILEERQNFDKLVFDTAPTGHTIRLLTLPELMGVWIEGLLEKRRKTNANYTALLNDGEPREDPIYDVLRERQERFSKAREVLLDERITGFIFVLNPERLPILETQKALELLHKYHLHVNTLIINKVLPEEADGEFLRERKKHEQQYLELIRKKFPKQELIFIPLFSRDIINMEQLELFSGQFV</sequence>
<dbReference type="EMBL" id="CP051177">
    <property type="protein sequence ID" value="QKX50691.1"/>
    <property type="molecule type" value="Genomic_DNA"/>
</dbReference>
<dbReference type="SUPFAM" id="SSF52540">
    <property type="entry name" value="P-loop containing nucleoside triphosphate hydrolases"/>
    <property type="match status" value="1"/>
</dbReference>
<dbReference type="InterPro" id="IPR016300">
    <property type="entry name" value="ATPase_ArsA/GET3"/>
</dbReference>
<evidence type="ECO:0000313" key="4">
    <source>
        <dbReference type="Proteomes" id="UP000509222"/>
    </source>
</evidence>
<dbReference type="Proteomes" id="UP000509222">
    <property type="component" value="Chromosome"/>
</dbReference>
<feature type="domain" description="ArsA/GET3 Anion-transporting ATPase-like" evidence="2">
    <location>
        <begin position="8"/>
        <end position="306"/>
    </location>
</feature>
<protein>
    <submittedName>
        <fullName evidence="3">ArsA family ATPase</fullName>
    </submittedName>
</protein>
<proteinExistence type="inferred from homology"/>
<dbReference type="CDD" id="cd02035">
    <property type="entry name" value="ArsA"/>
    <property type="match status" value="1"/>
</dbReference>
<dbReference type="AlphaFoldDB" id="A0A7H8QAZ5"/>
<organism evidence="3 4">
    <name type="scientific">Planococcus glaciei</name>
    <dbReference type="NCBI Taxonomy" id="459472"/>
    <lineage>
        <taxon>Bacteria</taxon>
        <taxon>Bacillati</taxon>
        <taxon>Bacillota</taxon>
        <taxon>Bacilli</taxon>
        <taxon>Bacillales</taxon>
        <taxon>Caryophanaceae</taxon>
        <taxon>Planococcus</taxon>
    </lineage>
</organism>
<dbReference type="InterPro" id="IPR025723">
    <property type="entry name" value="ArsA/GET3_ATPase-like"/>
</dbReference>
<reference evidence="4" key="2">
    <citation type="submission" date="2020-06" db="EMBL/GenBank/DDBJ databases">
        <title>Isolation of Planomicrobium glaciei.</title>
        <authorList>
            <person name="Malisova L."/>
            <person name="Safrankova R."/>
            <person name="Jakubu V."/>
            <person name="Spanelova P."/>
        </authorList>
    </citation>
    <scope>NUCLEOTIDE SEQUENCE [LARGE SCALE GENOMIC DNA]</scope>
    <source>
        <strain evidence="4">NRL-ATB46093</strain>
    </source>
</reference>
<dbReference type="PANTHER" id="PTHR10803">
    <property type="entry name" value="ARSENICAL PUMP-DRIVING ATPASE ARSENITE-TRANSLOCATING ATPASE"/>
    <property type="match status" value="1"/>
</dbReference>
<dbReference type="NCBIfam" id="TIGR00345">
    <property type="entry name" value="GET3_arsA_TRC40"/>
    <property type="match status" value="1"/>
</dbReference>
<accession>A0A7H8QAZ5</accession>
<gene>
    <name evidence="3" type="ORF">HF394_08910</name>
</gene>
<dbReference type="GO" id="GO:0016887">
    <property type="term" value="F:ATP hydrolysis activity"/>
    <property type="evidence" value="ECO:0007669"/>
    <property type="project" value="InterPro"/>
</dbReference>
<dbReference type="PANTHER" id="PTHR10803:SF3">
    <property type="entry name" value="ATPASE GET3"/>
    <property type="match status" value="1"/>
</dbReference>
<evidence type="ECO:0000313" key="3">
    <source>
        <dbReference type="EMBL" id="QKX50691.1"/>
    </source>
</evidence>